<proteinExistence type="inferred from homology"/>
<dbReference type="OrthoDB" id="2898618at2759"/>
<dbReference type="STRING" id="1392247.A0A3N4L1T3"/>
<evidence type="ECO:0000313" key="7">
    <source>
        <dbReference type="Proteomes" id="UP000277580"/>
    </source>
</evidence>
<dbReference type="PRINTS" id="PR00081">
    <property type="entry name" value="GDHRDH"/>
</dbReference>
<dbReference type="AlphaFoldDB" id="A0A3N4L1T3"/>
<dbReference type="Pfam" id="PF00106">
    <property type="entry name" value="adh_short"/>
    <property type="match status" value="1"/>
</dbReference>
<dbReference type="InParanoid" id="A0A3N4L1T3"/>
<dbReference type="InterPro" id="IPR052178">
    <property type="entry name" value="Sec_Metab_Biosynth_SDR"/>
</dbReference>
<keyword evidence="5" id="KW-0812">Transmembrane</keyword>
<dbReference type="PANTHER" id="PTHR43618">
    <property type="entry name" value="7-ALPHA-HYDROXYSTEROID DEHYDROGENASE"/>
    <property type="match status" value="1"/>
</dbReference>
<accession>A0A3N4L1T3</accession>
<reference evidence="6 7" key="1">
    <citation type="journal article" date="2018" name="Nat. Ecol. Evol.">
        <title>Pezizomycetes genomes reveal the molecular basis of ectomycorrhizal truffle lifestyle.</title>
        <authorList>
            <person name="Murat C."/>
            <person name="Payen T."/>
            <person name="Noel B."/>
            <person name="Kuo A."/>
            <person name="Morin E."/>
            <person name="Chen J."/>
            <person name="Kohler A."/>
            <person name="Krizsan K."/>
            <person name="Balestrini R."/>
            <person name="Da Silva C."/>
            <person name="Montanini B."/>
            <person name="Hainaut M."/>
            <person name="Levati E."/>
            <person name="Barry K.W."/>
            <person name="Belfiori B."/>
            <person name="Cichocki N."/>
            <person name="Clum A."/>
            <person name="Dockter R.B."/>
            <person name="Fauchery L."/>
            <person name="Guy J."/>
            <person name="Iotti M."/>
            <person name="Le Tacon F."/>
            <person name="Lindquist E.A."/>
            <person name="Lipzen A."/>
            <person name="Malagnac F."/>
            <person name="Mello A."/>
            <person name="Molinier V."/>
            <person name="Miyauchi S."/>
            <person name="Poulain J."/>
            <person name="Riccioni C."/>
            <person name="Rubini A."/>
            <person name="Sitrit Y."/>
            <person name="Splivallo R."/>
            <person name="Traeger S."/>
            <person name="Wang M."/>
            <person name="Zifcakova L."/>
            <person name="Wipf D."/>
            <person name="Zambonelli A."/>
            <person name="Paolocci F."/>
            <person name="Nowrousian M."/>
            <person name="Ottonello S."/>
            <person name="Baldrian P."/>
            <person name="Spatafora J.W."/>
            <person name="Henrissat B."/>
            <person name="Nagy L.G."/>
            <person name="Aury J.M."/>
            <person name="Wincker P."/>
            <person name="Grigoriev I.V."/>
            <person name="Bonfante P."/>
            <person name="Martin F.M."/>
        </authorList>
    </citation>
    <scope>NUCLEOTIDE SEQUENCE [LARGE SCALE GENOMIC DNA]</scope>
    <source>
        <strain evidence="6 7">CCBAS932</strain>
    </source>
</reference>
<protein>
    <submittedName>
        <fullName evidence="6">NAD(P)-binding protein</fullName>
    </submittedName>
</protein>
<keyword evidence="7" id="KW-1185">Reference proteome</keyword>
<dbReference type="InterPro" id="IPR036291">
    <property type="entry name" value="NAD(P)-bd_dom_sf"/>
</dbReference>
<keyword evidence="5" id="KW-1133">Transmembrane helix</keyword>
<dbReference type="Gene3D" id="3.40.50.720">
    <property type="entry name" value="NAD(P)-binding Rossmann-like Domain"/>
    <property type="match status" value="1"/>
</dbReference>
<gene>
    <name evidence="6" type="ORF">P167DRAFT_589659</name>
</gene>
<dbReference type="PRINTS" id="PR00080">
    <property type="entry name" value="SDRFAMILY"/>
</dbReference>
<feature type="transmembrane region" description="Helical" evidence="5">
    <location>
        <begin position="184"/>
        <end position="204"/>
    </location>
</feature>
<dbReference type="InterPro" id="IPR002347">
    <property type="entry name" value="SDR_fam"/>
</dbReference>
<dbReference type="SUPFAM" id="SSF51735">
    <property type="entry name" value="NAD(P)-binding Rossmann-fold domains"/>
    <property type="match status" value="1"/>
</dbReference>
<sequence>MSTLEANNLFSTKGLVAVVTGGGTGIGLMIAAALEHNGAERVYIVGRRKEVLENAAKEHSKYGKIIPLAGEVTSKESLESVVAQIKSEVGYINLLVNNAGTVGNRSHSQQPLPEPYAYLWKDSVENWDNVFRVNATGAWFTSVAFLALLDEGNKRKTVEQTSQVCNAQQFHLASTKWLTKQLKIVTIVSIAGFSRLLASSYIYAASKAAMTHIGKMMATNLAPFNIRSNMIAPGLYPSEMTVGPGKMDARNKNTLSDYPSHHIPMLRPGKEEDMAGAILYLVSKAGAYCSGTVIVSDGARLSVLPATY</sequence>
<keyword evidence="2" id="KW-0521">NADP</keyword>
<organism evidence="6 7">
    <name type="scientific">Morchella conica CCBAS932</name>
    <dbReference type="NCBI Taxonomy" id="1392247"/>
    <lineage>
        <taxon>Eukaryota</taxon>
        <taxon>Fungi</taxon>
        <taxon>Dikarya</taxon>
        <taxon>Ascomycota</taxon>
        <taxon>Pezizomycotina</taxon>
        <taxon>Pezizomycetes</taxon>
        <taxon>Pezizales</taxon>
        <taxon>Morchellaceae</taxon>
        <taxon>Morchella</taxon>
    </lineage>
</organism>
<dbReference type="InterPro" id="IPR020904">
    <property type="entry name" value="Sc_DH/Rdtase_CS"/>
</dbReference>
<evidence type="ECO:0000256" key="3">
    <source>
        <dbReference type="ARBA" id="ARBA00023002"/>
    </source>
</evidence>
<dbReference type="PROSITE" id="PS00061">
    <property type="entry name" value="ADH_SHORT"/>
    <property type="match status" value="1"/>
</dbReference>
<dbReference type="GO" id="GO:0016491">
    <property type="term" value="F:oxidoreductase activity"/>
    <property type="evidence" value="ECO:0007669"/>
    <property type="project" value="UniProtKB-KW"/>
</dbReference>
<keyword evidence="3" id="KW-0560">Oxidoreductase</keyword>
<keyword evidence="5" id="KW-0472">Membrane</keyword>
<evidence type="ECO:0000256" key="5">
    <source>
        <dbReference type="SAM" id="Phobius"/>
    </source>
</evidence>
<dbReference type="Proteomes" id="UP000277580">
    <property type="component" value="Unassembled WGS sequence"/>
</dbReference>
<evidence type="ECO:0000256" key="2">
    <source>
        <dbReference type="ARBA" id="ARBA00022857"/>
    </source>
</evidence>
<feature type="transmembrane region" description="Helical" evidence="5">
    <location>
        <begin position="15"/>
        <end position="34"/>
    </location>
</feature>
<comment type="similarity">
    <text evidence="1 4">Belongs to the short-chain dehydrogenases/reductases (SDR) family.</text>
</comment>
<dbReference type="PANTHER" id="PTHR43618:SF18">
    <property type="entry name" value="SHORT CHAIN DEHYDROGENASE_REDUCTASE FAMILY (AFU_ORTHOLOGUE AFUA_5G12480)"/>
    <property type="match status" value="1"/>
</dbReference>
<evidence type="ECO:0000256" key="1">
    <source>
        <dbReference type="ARBA" id="ARBA00006484"/>
    </source>
</evidence>
<dbReference type="Pfam" id="PF13561">
    <property type="entry name" value="adh_short_C2"/>
    <property type="match status" value="1"/>
</dbReference>
<evidence type="ECO:0000313" key="6">
    <source>
        <dbReference type="EMBL" id="RPB16770.1"/>
    </source>
</evidence>
<name>A0A3N4L1T3_9PEZI</name>
<dbReference type="EMBL" id="ML119107">
    <property type="protein sequence ID" value="RPB16770.1"/>
    <property type="molecule type" value="Genomic_DNA"/>
</dbReference>
<evidence type="ECO:0000256" key="4">
    <source>
        <dbReference type="RuleBase" id="RU000363"/>
    </source>
</evidence>